<dbReference type="GO" id="GO:0032259">
    <property type="term" value="P:methylation"/>
    <property type="evidence" value="ECO:0007669"/>
    <property type="project" value="UniProtKB-KW"/>
</dbReference>
<dbReference type="EMBL" id="JACNLL010000042">
    <property type="protein sequence ID" value="MBC8199221.1"/>
    <property type="molecule type" value="Genomic_DNA"/>
</dbReference>
<dbReference type="CDD" id="cd02440">
    <property type="entry name" value="AdoMet_MTases"/>
    <property type="match status" value="1"/>
</dbReference>
<dbReference type="Pfam" id="PF01135">
    <property type="entry name" value="PCMT"/>
    <property type="match status" value="1"/>
</dbReference>
<evidence type="ECO:0000256" key="4">
    <source>
        <dbReference type="ARBA" id="ARBA00022603"/>
    </source>
</evidence>
<dbReference type="Proteomes" id="UP000603545">
    <property type="component" value="Unassembled WGS sequence"/>
</dbReference>
<feature type="active site" evidence="7">
    <location>
        <position position="69"/>
    </location>
</feature>
<dbReference type="PANTHER" id="PTHR11579:SF0">
    <property type="entry name" value="PROTEIN-L-ISOASPARTATE(D-ASPARTATE) O-METHYLTRANSFERASE"/>
    <property type="match status" value="1"/>
</dbReference>
<accession>A0A8J6N5H2</accession>
<dbReference type="AlphaFoldDB" id="A0A8J6N5H2"/>
<evidence type="ECO:0000256" key="5">
    <source>
        <dbReference type="ARBA" id="ARBA00022679"/>
    </source>
</evidence>
<dbReference type="GO" id="GO:0005737">
    <property type="term" value="C:cytoplasm"/>
    <property type="evidence" value="ECO:0007669"/>
    <property type="project" value="UniProtKB-SubCell"/>
</dbReference>
<dbReference type="HAMAP" id="MF_00090">
    <property type="entry name" value="PIMT"/>
    <property type="match status" value="1"/>
</dbReference>
<dbReference type="FunFam" id="3.40.50.150:FF:000010">
    <property type="entry name" value="Protein-L-isoaspartate O-methyltransferase"/>
    <property type="match status" value="1"/>
</dbReference>
<evidence type="ECO:0000256" key="7">
    <source>
        <dbReference type="HAMAP-Rule" id="MF_00090"/>
    </source>
</evidence>
<comment type="catalytic activity">
    <reaction evidence="7">
        <text>[protein]-L-isoaspartate + S-adenosyl-L-methionine = [protein]-L-isoaspartate alpha-methyl ester + S-adenosyl-L-homocysteine</text>
        <dbReference type="Rhea" id="RHEA:12705"/>
        <dbReference type="Rhea" id="RHEA-COMP:12143"/>
        <dbReference type="Rhea" id="RHEA-COMP:12144"/>
        <dbReference type="ChEBI" id="CHEBI:57856"/>
        <dbReference type="ChEBI" id="CHEBI:59789"/>
        <dbReference type="ChEBI" id="CHEBI:90596"/>
        <dbReference type="ChEBI" id="CHEBI:90598"/>
        <dbReference type="EC" id="2.1.1.77"/>
    </reaction>
</comment>
<organism evidence="8 9">
    <name type="scientific">Candidatus Desulfaltia bathyphila</name>
    <dbReference type="NCBI Taxonomy" id="2841697"/>
    <lineage>
        <taxon>Bacteria</taxon>
        <taxon>Pseudomonadati</taxon>
        <taxon>Thermodesulfobacteriota</taxon>
        <taxon>Desulfobacteria</taxon>
        <taxon>Desulfobacterales</taxon>
        <taxon>Desulfobacterales incertae sedis</taxon>
        <taxon>Candidatus Desulfaltia</taxon>
    </lineage>
</organism>
<dbReference type="PANTHER" id="PTHR11579">
    <property type="entry name" value="PROTEIN-L-ISOASPARTATE O-METHYLTRANSFERASE"/>
    <property type="match status" value="1"/>
</dbReference>
<comment type="function">
    <text evidence="7">Catalyzes the methyl esterification of L-isoaspartyl residues in peptides and proteins that result from spontaneous decomposition of normal L-aspartyl and L-asparaginyl residues. It plays a role in the repair and/or degradation of damaged proteins.</text>
</comment>
<dbReference type="EC" id="2.1.1.77" evidence="7"/>
<keyword evidence="3 7" id="KW-0963">Cytoplasm</keyword>
<sequence length="214" mass="24013">MTDKRGNYDWAEKRAAMVQQLRAYGSKDERVLKAMSTVWRHKFIPEEYLGVASPYGDHPCPIGYDQTISQPYIVAYMTEKLNIQTGEKVLEIGTGSGYQAAILAELGAEVYSIEIIPELANHARKALTTEGYEQVKVLTGDGYKGWPEHSPFDAIIVTCAPEDVPQALVNQLKEGGRMILPLGVYMQRLVILRKKSGRIEKVDDLPVRFVPMVR</sequence>
<gene>
    <name evidence="7" type="primary">pcm</name>
    <name evidence="8" type="ORF">H8E80_04135</name>
</gene>
<evidence type="ECO:0000256" key="1">
    <source>
        <dbReference type="ARBA" id="ARBA00004496"/>
    </source>
</evidence>
<comment type="caution">
    <text evidence="8">The sequence shown here is derived from an EMBL/GenBank/DDBJ whole genome shotgun (WGS) entry which is preliminary data.</text>
</comment>
<reference evidence="8 9" key="1">
    <citation type="submission" date="2020-08" db="EMBL/GenBank/DDBJ databases">
        <title>Bridging the membrane lipid divide: bacteria of the FCB group superphylum have the potential to synthesize archaeal ether lipids.</title>
        <authorList>
            <person name="Villanueva L."/>
            <person name="Von Meijenfeldt F.A.B."/>
            <person name="Westbye A.B."/>
            <person name="Yadav S."/>
            <person name="Hopmans E.C."/>
            <person name="Dutilh B.E."/>
            <person name="Sinninghe Damste J.S."/>
        </authorList>
    </citation>
    <scope>NUCLEOTIDE SEQUENCE [LARGE SCALE GENOMIC DNA]</scope>
    <source>
        <strain evidence="8">NIOZ-UU82</strain>
    </source>
</reference>
<dbReference type="NCBIfam" id="NF001453">
    <property type="entry name" value="PRK00312.1"/>
    <property type="match status" value="1"/>
</dbReference>
<evidence type="ECO:0000313" key="8">
    <source>
        <dbReference type="EMBL" id="MBC8199221.1"/>
    </source>
</evidence>
<dbReference type="Gene3D" id="3.40.50.150">
    <property type="entry name" value="Vaccinia Virus protein VP39"/>
    <property type="match status" value="1"/>
</dbReference>
<dbReference type="InterPro" id="IPR029063">
    <property type="entry name" value="SAM-dependent_MTases_sf"/>
</dbReference>
<evidence type="ECO:0000256" key="6">
    <source>
        <dbReference type="ARBA" id="ARBA00022691"/>
    </source>
</evidence>
<dbReference type="NCBIfam" id="TIGR00080">
    <property type="entry name" value="pimt"/>
    <property type="match status" value="1"/>
</dbReference>
<keyword evidence="6 7" id="KW-0949">S-adenosyl-L-methionine</keyword>
<name>A0A8J6N5H2_9BACT</name>
<dbReference type="GO" id="GO:0030091">
    <property type="term" value="P:protein repair"/>
    <property type="evidence" value="ECO:0007669"/>
    <property type="project" value="UniProtKB-UniRule"/>
</dbReference>
<keyword evidence="5 7" id="KW-0808">Transferase</keyword>
<comment type="subcellular location">
    <subcellularLocation>
        <location evidence="1 7">Cytoplasm</location>
    </subcellularLocation>
</comment>
<dbReference type="InterPro" id="IPR000682">
    <property type="entry name" value="PCMT"/>
</dbReference>
<keyword evidence="4 7" id="KW-0489">Methyltransferase</keyword>
<evidence type="ECO:0000256" key="2">
    <source>
        <dbReference type="ARBA" id="ARBA00005369"/>
    </source>
</evidence>
<comment type="similarity">
    <text evidence="2 7">Belongs to the methyltransferase superfamily. L-isoaspartyl/D-aspartyl protein methyltransferase family.</text>
</comment>
<evidence type="ECO:0000256" key="3">
    <source>
        <dbReference type="ARBA" id="ARBA00022490"/>
    </source>
</evidence>
<dbReference type="PROSITE" id="PS01279">
    <property type="entry name" value="PCMT"/>
    <property type="match status" value="1"/>
</dbReference>
<protein>
    <recommendedName>
        <fullName evidence="7">Protein-L-isoaspartate O-methyltransferase</fullName>
        <ecNumber evidence="7">2.1.1.77</ecNumber>
    </recommendedName>
    <alternativeName>
        <fullName evidence="7">L-isoaspartyl protein carboxyl methyltransferase</fullName>
    </alternativeName>
    <alternativeName>
        <fullName evidence="7">Protein L-isoaspartyl methyltransferase</fullName>
    </alternativeName>
    <alternativeName>
        <fullName evidence="7">Protein-beta-aspartate methyltransferase</fullName>
        <shortName evidence="7">PIMT</shortName>
    </alternativeName>
</protein>
<evidence type="ECO:0000313" key="9">
    <source>
        <dbReference type="Proteomes" id="UP000603545"/>
    </source>
</evidence>
<dbReference type="SUPFAM" id="SSF53335">
    <property type="entry name" value="S-adenosyl-L-methionine-dependent methyltransferases"/>
    <property type="match status" value="1"/>
</dbReference>
<proteinExistence type="inferred from homology"/>
<dbReference type="GO" id="GO:0004719">
    <property type="term" value="F:protein-L-isoaspartate (D-aspartate) O-methyltransferase activity"/>
    <property type="evidence" value="ECO:0007669"/>
    <property type="project" value="UniProtKB-UniRule"/>
</dbReference>